<evidence type="ECO:0000256" key="1">
    <source>
        <dbReference type="ARBA" id="ARBA00001917"/>
    </source>
</evidence>
<dbReference type="InterPro" id="IPR008254">
    <property type="entry name" value="Flavodoxin/NO_synth"/>
</dbReference>
<evidence type="ECO:0000256" key="4">
    <source>
        <dbReference type="ARBA" id="ARBA00022630"/>
    </source>
</evidence>
<sequence length="138" mass="15279">MKIVYWSGTGNTEKMAELISEGIKSTGKNAEAIFVSDVNIDLILQEEVLVLGCPSMGCEELEGAQFEPFIQEISTKISGKKLALFGSYGWGSGEWMDDFKQRMIGYGCVISEEPLIIQNEPDDNEDDCIDFGKRIALL</sequence>
<feature type="domain" description="Flavodoxin-like" evidence="8">
    <location>
        <begin position="1"/>
        <end position="136"/>
    </location>
</feature>
<evidence type="ECO:0000256" key="5">
    <source>
        <dbReference type="ARBA" id="ARBA00022643"/>
    </source>
</evidence>
<keyword evidence="6 7" id="KW-0249">Electron transport</keyword>
<gene>
    <name evidence="9" type="ORF">CLCY_3c00260</name>
</gene>
<dbReference type="InterPro" id="IPR051285">
    <property type="entry name" value="NADH_oxidoreductase_modular"/>
</dbReference>
<evidence type="ECO:0000313" key="9">
    <source>
        <dbReference type="EMBL" id="KMT21759.1"/>
    </source>
</evidence>
<dbReference type="GO" id="GO:0009055">
    <property type="term" value="F:electron transfer activity"/>
    <property type="evidence" value="ECO:0007669"/>
    <property type="project" value="UniProtKB-UniRule"/>
</dbReference>
<dbReference type="Proteomes" id="UP000036756">
    <property type="component" value="Unassembled WGS sequence"/>
</dbReference>
<comment type="function">
    <text evidence="7">Low-potential electron donor to a number of redox enzymes.</text>
</comment>
<comment type="cofactor">
    <cofactor evidence="1 7">
        <name>FMN</name>
        <dbReference type="ChEBI" id="CHEBI:58210"/>
    </cofactor>
</comment>
<dbReference type="EMBL" id="LFVU01000026">
    <property type="protein sequence ID" value="KMT21759.1"/>
    <property type="molecule type" value="Genomic_DNA"/>
</dbReference>
<name>A0A0J8DBS1_CLOCY</name>
<evidence type="ECO:0000256" key="7">
    <source>
        <dbReference type="RuleBase" id="RU367037"/>
    </source>
</evidence>
<dbReference type="PANTHER" id="PTHR32145:SF11">
    <property type="entry name" value="DIFLAVIN FLAVOPROTEIN A 2-RELATED"/>
    <property type="match status" value="1"/>
</dbReference>
<dbReference type="PATRIC" id="fig|1121307.3.peg.1380"/>
<dbReference type="Gene3D" id="3.40.50.360">
    <property type="match status" value="1"/>
</dbReference>
<dbReference type="Pfam" id="PF00258">
    <property type="entry name" value="Flavodoxin_1"/>
    <property type="match status" value="1"/>
</dbReference>
<dbReference type="InterPro" id="IPR029039">
    <property type="entry name" value="Flavoprotein-like_sf"/>
</dbReference>
<comment type="caution">
    <text evidence="9">The sequence shown here is derived from an EMBL/GenBank/DDBJ whole genome shotgun (WGS) entry which is preliminary data.</text>
</comment>
<evidence type="ECO:0000256" key="3">
    <source>
        <dbReference type="ARBA" id="ARBA00022448"/>
    </source>
</evidence>
<reference evidence="9 10" key="1">
    <citation type="submission" date="2015-06" db="EMBL/GenBank/DDBJ databases">
        <title>Draft genome sequence of the purine-degrading Clostridium cylindrosporum HC-1 (DSM 605).</title>
        <authorList>
            <person name="Poehlein A."/>
            <person name="Schiel-Bengelsdorf B."/>
            <person name="Bengelsdorf F."/>
            <person name="Daniel R."/>
            <person name="Duerre P."/>
        </authorList>
    </citation>
    <scope>NUCLEOTIDE SEQUENCE [LARGE SCALE GENOMIC DNA]</scope>
    <source>
        <strain evidence="9 10">DSM 605</strain>
    </source>
</reference>
<dbReference type="SUPFAM" id="SSF52218">
    <property type="entry name" value="Flavoproteins"/>
    <property type="match status" value="1"/>
</dbReference>
<keyword evidence="5 7" id="KW-0288">FMN</keyword>
<evidence type="ECO:0000313" key="10">
    <source>
        <dbReference type="Proteomes" id="UP000036756"/>
    </source>
</evidence>
<keyword evidence="10" id="KW-1185">Reference proteome</keyword>
<dbReference type="GO" id="GO:0016651">
    <property type="term" value="F:oxidoreductase activity, acting on NAD(P)H"/>
    <property type="evidence" value="ECO:0007669"/>
    <property type="project" value="UniProtKB-ARBA"/>
</dbReference>
<dbReference type="PROSITE" id="PS00201">
    <property type="entry name" value="FLAVODOXIN"/>
    <property type="match status" value="1"/>
</dbReference>
<protein>
    <recommendedName>
        <fullName evidence="7">Flavodoxin</fullName>
    </recommendedName>
</protein>
<dbReference type="STRING" id="1121307.CLCY_3c00260"/>
<dbReference type="InterPro" id="IPR001226">
    <property type="entry name" value="Flavodoxin_CS"/>
</dbReference>
<organism evidence="9 10">
    <name type="scientific">Clostridium cylindrosporum DSM 605</name>
    <dbReference type="NCBI Taxonomy" id="1121307"/>
    <lineage>
        <taxon>Bacteria</taxon>
        <taxon>Bacillati</taxon>
        <taxon>Bacillota</taxon>
        <taxon>Clostridia</taxon>
        <taxon>Eubacteriales</taxon>
        <taxon>Clostridiaceae</taxon>
        <taxon>Clostridium</taxon>
    </lineage>
</organism>
<dbReference type="AlphaFoldDB" id="A0A0J8DBS1"/>
<evidence type="ECO:0000256" key="2">
    <source>
        <dbReference type="ARBA" id="ARBA00005267"/>
    </source>
</evidence>
<accession>A0A0J8DBS1</accession>
<dbReference type="OrthoDB" id="9790745at2"/>
<dbReference type="RefSeq" id="WP_048570420.1">
    <property type="nucleotide sequence ID" value="NZ_LFVU01000026.1"/>
</dbReference>
<evidence type="ECO:0000259" key="8">
    <source>
        <dbReference type="PROSITE" id="PS50902"/>
    </source>
</evidence>
<dbReference type="GO" id="GO:0010181">
    <property type="term" value="F:FMN binding"/>
    <property type="evidence" value="ECO:0007669"/>
    <property type="project" value="UniProtKB-UniRule"/>
</dbReference>
<dbReference type="PANTHER" id="PTHR32145">
    <property type="entry name" value="DIFLAVIN FLAVOPROTEIN A 2-RELATED"/>
    <property type="match status" value="1"/>
</dbReference>
<dbReference type="PROSITE" id="PS50902">
    <property type="entry name" value="FLAVODOXIN_LIKE"/>
    <property type="match status" value="1"/>
</dbReference>
<keyword evidence="4 7" id="KW-0285">Flavoprotein</keyword>
<proteinExistence type="inferred from homology"/>
<keyword evidence="3 7" id="KW-0813">Transport</keyword>
<dbReference type="InterPro" id="IPR010087">
    <property type="entry name" value="Flav_short"/>
</dbReference>
<evidence type="ECO:0000256" key="6">
    <source>
        <dbReference type="ARBA" id="ARBA00022982"/>
    </source>
</evidence>
<comment type="similarity">
    <text evidence="2 7">Belongs to the flavodoxin family.</text>
</comment>
<dbReference type="NCBIfam" id="TIGR01753">
    <property type="entry name" value="flav_short"/>
    <property type="match status" value="1"/>
</dbReference>